<keyword evidence="6" id="KW-0256">Endoplasmic reticulum</keyword>
<keyword evidence="10" id="KW-1185">Reference proteome</keyword>
<keyword evidence="7 9" id="KW-1133">Transmembrane helix</keyword>
<name>A0A915DIY9_9BILA</name>
<comment type="similarity">
    <text evidence="3">Belongs to the OST3/OST6 family.</text>
</comment>
<dbReference type="SUPFAM" id="SSF52833">
    <property type="entry name" value="Thioredoxin-like"/>
    <property type="match status" value="1"/>
</dbReference>
<accession>A0A915DIY9</accession>
<keyword evidence="5" id="KW-0732">Signal</keyword>
<dbReference type="GO" id="GO:0018279">
    <property type="term" value="P:protein N-linked glycosylation via asparagine"/>
    <property type="evidence" value="ECO:0007669"/>
    <property type="project" value="TreeGrafter"/>
</dbReference>
<evidence type="ECO:0000256" key="2">
    <source>
        <dbReference type="ARBA" id="ARBA00004477"/>
    </source>
</evidence>
<dbReference type="Gene3D" id="3.40.30.10">
    <property type="entry name" value="Glutaredoxin"/>
    <property type="match status" value="1"/>
</dbReference>
<dbReference type="AlphaFoldDB" id="A0A915DIY9"/>
<dbReference type="GO" id="GO:0008250">
    <property type="term" value="C:oligosaccharyltransferase complex"/>
    <property type="evidence" value="ECO:0007669"/>
    <property type="project" value="TreeGrafter"/>
</dbReference>
<evidence type="ECO:0000256" key="6">
    <source>
        <dbReference type="ARBA" id="ARBA00022824"/>
    </source>
</evidence>
<evidence type="ECO:0000313" key="10">
    <source>
        <dbReference type="Proteomes" id="UP000887574"/>
    </source>
</evidence>
<feature type="transmembrane region" description="Helical" evidence="9">
    <location>
        <begin position="232"/>
        <end position="251"/>
    </location>
</feature>
<dbReference type="WBParaSite" id="jg19756">
    <property type="protein sequence ID" value="jg19756"/>
    <property type="gene ID" value="jg19756"/>
</dbReference>
<evidence type="ECO:0000256" key="1">
    <source>
        <dbReference type="ARBA" id="ARBA00002791"/>
    </source>
</evidence>
<evidence type="ECO:0000256" key="7">
    <source>
        <dbReference type="ARBA" id="ARBA00022989"/>
    </source>
</evidence>
<evidence type="ECO:0000256" key="3">
    <source>
        <dbReference type="ARBA" id="ARBA00009561"/>
    </source>
</evidence>
<evidence type="ECO:0000256" key="5">
    <source>
        <dbReference type="ARBA" id="ARBA00022729"/>
    </source>
</evidence>
<comment type="subcellular location">
    <subcellularLocation>
        <location evidence="2">Endoplasmic reticulum membrane</location>
        <topology evidence="2">Multi-pass membrane protein</topology>
    </subcellularLocation>
</comment>
<proteinExistence type="inferred from homology"/>
<dbReference type="InterPro" id="IPR036249">
    <property type="entry name" value="Thioredoxin-like_sf"/>
</dbReference>
<dbReference type="Pfam" id="PF04756">
    <property type="entry name" value="OST3_OST6"/>
    <property type="match status" value="2"/>
</dbReference>
<evidence type="ECO:0000256" key="9">
    <source>
        <dbReference type="SAM" id="Phobius"/>
    </source>
</evidence>
<sequence length="297" mass="33755">MSLNLDKWKTFVQSSPRNYSMVVMFTVLSQKMNCPICKPAHEEFLILANSYRYAYLHSKSLYFAIVDYEEAPQIFQQLNLNTAPAIYHFPAKGARRNQDTMDFQRQGIDADAMAKFVLDRTEVHVNSYCLDESNTLFEFRSGPSPTKLCRSNCCAFVDNASFGAPLHAQKQSRIFGNRTFWGIVCLCIVLAFMSGQMWNHIRGPPFVMTNPQTRETSFIHGSTQFQLIAETYIVLVMYAAVSAGIIILNDAAQAKTDPGKRRLLSCVGLGMVVIFFSLLLSIFRSKYQGYPYHFLFS</sequence>
<feature type="transmembrane region" description="Helical" evidence="9">
    <location>
        <begin position="179"/>
        <end position="198"/>
    </location>
</feature>
<feature type="transmembrane region" description="Helical" evidence="9">
    <location>
        <begin position="263"/>
        <end position="283"/>
    </location>
</feature>
<protein>
    <submittedName>
        <fullName evidence="11">Oligosaccharyltransferase gamma subunit</fullName>
    </submittedName>
</protein>
<evidence type="ECO:0000313" key="11">
    <source>
        <dbReference type="WBParaSite" id="jg19756"/>
    </source>
</evidence>
<dbReference type="InterPro" id="IPR021149">
    <property type="entry name" value="OligosaccharylTrfase_OST3/OST6"/>
</dbReference>
<dbReference type="Proteomes" id="UP000887574">
    <property type="component" value="Unplaced"/>
</dbReference>
<organism evidence="10 11">
    <name type="scientific">Ditylenchus dipsaci</name>
    <dbReference type="NCBI Taxonomy" id="166011"/>
    <lineage>
        <taxon>Eukaryota</taxon>
        <taxon>Metazoa</taxon>
        <taxon>Ecdysozoa</taxon>
        <taxon>Nematoda</taxon>
        <taxon>Chromadorea</taxon>
        <taxon>Rhabditida</taxon>
        <taxon>Tylenchina</taxon>
        <taxon>Tylenchomorpha</taxon>
        <taxon>Sphaerularioidea</taxon>
        <taxon>Anguinidae</taxon>
        <taxon>Anguininae</taxon>
        <taxon>Ditylenchus</taxon>
    </lineage>
</organism>
<keyword evidence="8 9" id="KW-0472">Membrane</keyword>
<dbReference type="PANTHER" id="PTHR12692">
    <property type="entry name" value="DOLICHYL-DIPHOSPHOOLIGOSACCHARIDE--PROTEIN GLYCOSYLTRANSFERASE-RELATED"/>
    <property type="match status" value="1"/>
</dbReference>
<comment type="function">
    <text evidence="1">Subunit of the oligosaccharyl transferase (OST) complex that catalyzes the initial transfer of a defined glycan (Glc(3)Man(9)GlcNAc(2) in eukaryotes) from the lipid carrier dolichol-pyrophosphate to an asparagine residue within an Asn-X-Ser/Thr consensus motif in nascent polypeptide chains, the first step in protein N-glycosylation. N-glycosylation occurs cotranslationally and the complex associates with the Sec61 complex at the channel-forming translocon complex that mediates protein translocation across the endoplasmic reticulum (ER). All subunits are required for a maximal enzyme activity.</text>
</comment>
<reference evidence="11" key="1">
    <citation type="submission" date="2022-11" db="UniProtKB">
        <authorList>
            <consortium name="WormBaseParasite"/>
        </authorList>
    </citation>
    <scope>IDENTIFICATION</scope>
</reference>
<dbReference type="PANTHER" id="PTHR12692:SF0">
    <property type="entry name" value="GH11935P"/>
    <property type="match status" value="1"/>
</dbReference>
<keyword evidence="4 9" id="KW-0812">Transmembrane</keyword>
<evidence type="ECO:0000256" key="4">
    <source>
        <dbReference type="ARBA" id="ARBA00022692"/>
    </source>
</evidence>
<evidence type="ECO:0000256" key="8">
    <source>
        <dbReference type="ARBA" id="ARBA00023136"/>
    </source>
</evidence>